<keyword evidence="2" id="KW-1185">Reference proteome</keyword>
<proteinExistence type="predicted"/>
<evidence type="ECO:0000313" key="1">
    <source>
        <dbReference type="EMBL" id="MRS64652.1"/>
    </source>
</evidence>
<gene>
    <name evidence="1" type="ORF">GJJ30_25360</name>
</gene>
<dbReference type="GO" id="GO:0110001">
    <property type="term" value="C:toxin-antitoxin complex"/>
    <property type="evidence" value="ECO:0007669"/>
    <property type="project" value="InterPro"/>
</dbReference>
<dbReference type="OrthoDB" id="9799912at2"/>
<comment type="caution">
    <text evidence="1">The sequence shown here is derived from an EMBL/GenBank/DDBJ whole genome shotgun (WGS) entry which is preliminary data.</text>
</comment>
<dbReference type="Pfam" id="PF09907">
    <property type="entry name" value="HigB_toxin"/>
    <property type="match status" value="1"/>
</dbReference>
<dbReference type="AlphaFoldDB" id="A0A7K0ESA0"/>
<sequence length="97" mass="11534">MVIISKTILNEFGQQQTDSISALNEWYSLTKEADWRSFMDIKQTFNSVDYVGNDRFVFNIRGNRYRIVAMIFFDKRTLFIRFVGTHSEYDKIDCLTI</sequence>
<reference evidence="1 2" key="1">
    <citation type="journal article" date="2018" name="Antonie Van Leeuwenhoek">
        <title>Larkinella terrae sp. nov., isolated from soil on Jeju Island, South Korea.</title>
        <authorList>
            <person name="Ten L.N."/>
            <person name="Jeon J."/>
            <person name="Park S.J."/>
            <person name="Park S."/>
            <person name="Lee S.Y."/>
            <person name="Kim M.K."/>
            <person name="Jung H.Y."/>
        </authorList>
    </citation>
    <scope>NUCLEOTIDE SEQUENCE [LARGE SCALE GENOMIC DNA]</scope>
    <source>
        <strain evidence="1 2">KCTC 52001</strain>
    </source>
</reference>
<organism evidence="1 2">
    <name type="scientific">Larkinella terrae</name>
    <dbReference type="NCBI Taxonomy" id="2025311"/>
    <lineage>
        <taxon>Bacteria</taxon>
        <taxon>Pseudomonadati</taxon>
        <taxon>Bacteroidota</taxon>
        <taxon>Cytophagia</taxon>
        <taxon>Cytophagales</taxon>
        <taxon>Spirosomataceae</taxon>
        <taxon>Larkinella</taxon>
    </lineage>
</organism>
<protein>
    <submittedName>
        <fullName evidence="1">Type II toxin-antitoxin system HigB family toxin</fullName>
    </submittedName>
</protein>
<dbReference type="InterPro" id="IPR018669">
    <property type="entry name" value="Toxin_HigB"/>
</dbReference>
<name>A0A7K0ESA0_9BACT</name>
<accession>A0A7K0ESA0</accession>
<dbReference type="Proteomes" id="UP000441754">
    <property type="component" value="Unassembled WGS sequence"/>
</dbReference>
<dbReference type="RefSeq" id="WP_154177967.1">
    <property type="nucleotide sequence ID" value="NZ_WJXZ01000014.1"/>
</dbReference>
<dbReference type="GO" id="GO:0004519">
    <property type="term" value="F:endonuclease activity"/>
    <property type="evidence" value="ECO:0007669"/>
    <property type="project" value="InterPro"/>
</dbReference>
<evidence type="ECO:0000313" key="2">
    <source>
        <dbReference type="Proteomes" id="UP000441754"/>
    </source>
</evidence>
<dbReference type="EMBL" id="WJXZ01000014">
    <property type="protein sequence ID" value="MRS64652.1"/>
    <property type="molecule type" value="Genomic_DNA"/>
</dbReference>
<dbReference type="GO" id="GO:0003723">
    <property type="term" value="F:RNA binding"/>
    <property type="evidence" value="ECO:0007669"/>
    <property type="project" value="InterPro"/>
</dbReference>